<gene>
    <name evidence="5" type="ORF">N7G274_009373</name>
</gene>
<evidence type="ECO:0000313" key="6">
    <source>
        <dbReference type="Proteomes" id="UP001590950"/>
    </source>
</evidence>
<reference evidence="5 6" key="1">
    <citation type="submission" date="2024-09" db="EMBL/GenBank/DDBJ databases">
        <title>Rethinking Asexuality: The Enigmatic Case of Functional Sexual Genes in Lepraria (Stereocaulaceae).</title>
        <authorList>
            <person name="Doellman M."/>
            <person name="Sun Y."/>
            <person name="Barcenas-Pena A."/>
            <person name="Lumbsch H.T."/>
            <person name="Grewe F."/>
        </authorList>
    </citation>
    <scope>NUCLEOTIDE SEQUENCE [LARGE SCALE GENOMIC DNA]</scope>
    <source>
        <strain evidence="5 6">Mercado 3170</strain>
    </source>
</reference>
<keyword evidence="2" id="KW-0819">tRNA processing</keyword>
<dbReference type="Proteomes" id="UP001590950">
    <property type="component" value="Unassembled WGS sequence"/>
</dbReference>
<evidence type="ECO:0000256" key="3">
    <source>
        <dbReference type="ARBA" id="ARBA00023242"/>
    </source>
</evidence>
<sequence length="192" mass="21230">MASSTAQKITVTDKPQPKSKPKKLPQLPKNARIQKRPLLHPSLPSPYTSASHQKTIYISPRTPFISAVKRVRKLLSHIDERATPKTSLVNSKMSDKQKLGKLSEQVVKDKKPEPVVLKATNRAIENLLGVGLYFMGQDDCVVRIRTGSLGVVDDVVLREGVEDGEEGEGEQEEVPESRVRKCSVVEVAVTLK</sequence>
<evidence type="ECO:0000313" key="5">
    <source>
        <dbReference type="EMBL" id="KAL2037898.1"/>
    </source>
</evidence>
<evidence type="ECO:0000256" key="4">
    <source>
        <dbReference type="SAM" id="MobiDB-lite"/>
    </source>
</evidence>
<keyword evidence="3" id="KW-0539">Nucleus</keyword>
<evidence type="ECO:0000256" key="2">
    <source>
        <dbReference type="ARBA" id="ARBA00022694"/>
    </source>
</evidence>
<dbReference type="InterPro" id="IPR020241">
    <property type="entry name" value="RNase_P/MRP_Pop7_fungi"/>
</dbReference>
<dbReference type="InterPro" id="IPR014612">
    <property type="entry name" value="Pop7/Rpp20"/>
</dbReference>
<dbReference type="Gene3D" id="3.30.110.20">
    <property type="entry name" value="Alba-like domain"/>
    <property type="match status" value="1"/>
</dbReference>
<name>A0ABR4A3J2_9LECA</name>
<protein>
    <submittedName>
        <fullName evidence="5">Uncharacterized protein</fullName>
    </submittedName>
</protein>
<comment type="subcellular location">
    <subcellularLocation>
        <location evidence="1">Nucleus</location>
    </subcellularLocation>
</comment>
<organism evidence="5 6">
    <name type="scientific">Stereocaulon virgatum</name>
    <dbReference type="NCBI Taxonomy" id="373712"/>
    <lineage>
        <taxon>Eukaryota</taxon>
        <taxon>Fungi</taxon>
        <taxon>Dikarya</taxon>
        <taxon>Ascomycota</taxon>
        <taxon>Pezizomycotina</taxon>
        <taxon>Lecanoromycetes</taxon>
        <taxon>OSLEUM clade</taxon>
        <taxon>Lecanoromycetidae</taxon>
        <taxon>Lecanorales</taxon>
        <taxon>Lecanorineae</taxon>
        <taxon>Stereocaulaceae</taxon>
        <taxon>Stereocaulon</taxon>
    </lineage>
</organism>
<comment type="caution">
    <text evidence="5">The sequence shown here is derived from an EMBL/GenBank/DDBJ whole genome shotgun (WGS) entry which is preliminary data.</text>
</comment>
<dbReference type="Pfam" id="PF12328">
    <property type="entry name" value="Rpp20"/>
    <property type="match status" value="1"/>
</dbReference>
<dbReference type="InterPro" id="IPR036882">
    <property type="entry name" value="Alba-like_dom_sf"/>
</dbReference>
<dbReference type="PANTHER" id="PTHR28256:SF1">
    <property type="entry name" value="RIBONUCLEASES P_MRP PROTEIN SUBUNIT POP7"/>
    <property type="match status" value="1"/>
</dbReference>
<dbReference type="EMBL" id="JBEFKJ010000036">
    <property type="protein sequence ID" value="KAL2037898.1"/>
    <property type="molecule type" value="Genomic_DNA"/>
</dbReference>
<evidence type="ECO:0000256" key="1">
    <source>
        <dbReference type="ARBA" id="ARBA00004123"/>
    </source>
</evidence>
<keyword evidence="6" id="KW-1185">Reference proteome</keyword>
<dbReference type="PANTHER" id="PTHR28256">
    <property type="entry name" value="RIBONUCLEASES P/MRP PROTEIN SUBUNIT POP7"/>
    <property type="match status" value="1"/>
</dbReference>
<feature type="region of interest" description="Disordered" evidence="4">
    <location>
        <begin position="1"/>
        <end position="50"/>
    </location>
</feature>
<feature type="compositionally biased region" description="Polar residues" evidence="4">
    <location>
        <begin position="1"/>
        <end position="10"/>
    </location>
</feature>
<accession>A0ABR4A3J2</accession>
<proteinExistence type="predicted"/>